<feature type="region of interest" description="Disordered" evidence="1">
    <location>
        <begin position="1"/>
        <end position="35"/>
    </location>
</feature>
<feature type="compositionally biased region" description="Polar residues" evidence="1">
    <location>
        <begin position="126"/>
        <end position="143"/>
    </location>
</feature>
<feature type="compositionally biased region" description="Low complexity" evidence="1">
    <location>
        <begin position="168"/>
        <end position="178"/>
    </location>
</feature>
<proteinExistence type="predicted"/>
<feature type="compositionally biased region" description="Basic residues" evidence="1">
    <location>
        <begin position="22"/>
        <end position="35"/>
    </location>
</feature>
<sequence length="485" mass="53840">MSDPSKKRKASFQTYTSPAYLHQKRFKPHEKRVAHKNPLRTLQARQQTLTQIDFFLPLSSSDEELETDTVEDSEITPKATAGPCLDRRPPLSTVSNAGLKREKKDSNGECDSQKVAISSVELPKTPSKSRQSEVPCSQSSAGSPLSIRKLSRNKSPLRSPLKERSTNRPVQSPSSSSRRTLRRAPKLEIKSTYSWENESTLSTTSTLDPHESQTQFAKDATKCSPYNISNELPCQAASQRREPIKLEIQDSEDESEDGEYEDDTHINYQESQASSPGALKLDQGCPVRRSNDEEIKQEAGSNVIEAPPFHKVCEVAGQGRQSASHLTERPTSAVEEQSTLGAETDSCYQDGEHSLSNHLSQSSPLLSRRSLQTCRARKELASVGQERAIPEDSTISGFFRLSQASTVDITQPSSQHLLSSFSPPPIPASSPPPIRLHHHNHRHWEDELKGDDAMWTVSQLLPDSLERDSLIPPPPSTFIDDSDTE</sequence>
<dbReference type="EMBL" id="KV407461">
    <property type="protein sequence ID" value="KZF21013.1"/>
    <property type="molecule type" value="Genomic_DNA"/>
</dbReference>
<feature type="region of interest" description="Disordered" evidence="1">
    <location>
        <begin position="464"/>
        <end position="485"/>
    </location>
</feature>
<feature type="region of interest" description="Disordered" evidence="1">
    <location>
        <begin position="63"/>
        <end position="218"/>
    </location>
</feature>
<dbReference type="InParanoid" id="A0A165FIG4"/>
<organism evidence="2 3">
    <name type="scientific">Xylona heveae (strain CBS 132557 / TC161)</name>
    <dbReference type="NCBI Taxonomy" id="1328760"/>
    <lineage>
        <taxon>Eukaryota</taxon>
        <taxon>Fungi</taxon>
        <taxon>Dikarya</taxon>
        <taxon>Ascomycota</taxon>
        <taxon>Pezizomycotina</taxon>
        <taxon>Xylonomycetes</taxon>
        <taxon>Xylonales</taxon>
        <taxon>Xylonaceae</taxon>
        <taxon>Xylona</taxon>
    </lineage>
</organism>
<dbReference type="RefSeq" id="XP_018186568.1">
    <property type="nucleotide sequence ID" value="XM_018332924.1"/>
</dbReference>
<feature type="compositionally biased region" description="Basic residues" evidence="1">
    <location>
        <begin position="1"/>
        <end position="10"/>
    </location>
</feature>
<reference evidence="2 3" key="1">
    <citation type="journal article" date="2016" name="Fungal Biol.">
        <title>The genome of Xylona heveae provides a window into fungal endophytism.</title>
        <authorList>
            <person name="Gazis R."/>
            <person name="Kuo A."/>
            <person name="Riley R."/>
            <person name="LaButti K."/>
            <person name="Lipzen A."/>
            <person name="Lin J."/>
            <person name="Amirebrahimi M."/>
            <person name="Hesse C.N."/>
            <person name="Spatafora J.W."/>
            <person name="Henrissat B."/>
            <person name="Hainaut M."/>
            <person name="Grigoriev I.V."/>
            <person name="Hibbett D.S."/>
        </authorList>
    </citation>
    <scope>NUCLEOTIDE SEQUENCE [LARGE SCALE GENOMIC DNA]</scope>
    <source>
        <strain evidence="2 3">TC161</strain>
    </source>
</reference>
<evidence type="ECO:0000313" key="2">
    <source>
        <dbReference type="EMBL" id="KZF21013.1"/>
    </source>
</evidence>
<feature type="compositionally biased region" description="Acidic residues" evidence="1">
    <location>
        <begin position="249"/>
        <end position="262"/>
    </location>
</feature>
<feature type="compositionally biased region" description="Pro residues" evidence="1">
    <location>
        <begin position="422"/>
        <end position="434"/>
    </location>
</feature>
<evidence type="ECO:0000313" key="3">
    <source>
        <dbReference type="Proteomes" id="UP000076632"/>
    </source>
</evidence>
<dbReference type="Proteomes" id="UP000076632">
    <property type="component" value="Unassembled WGS sequence"/>
</dbReference>
<feature type="compositionally biased region" description="Basic and acidic residues" evidence="1">
    <location>
        <begin position="239"/>
        <end position="248"/>
    </location>
</feature>
<gene>
    <name evidence="2" type="ORF">L228DRAFT_248757</name>
</gene>
<keyword evidence="3" id="KW-1185">Reference proteome</keyword>
<feature type="region of interest" description="Disordered" evidence="1">
    <location>
        <begin position="234"/>
        <end position="303"/>
    </location>
</feature>
<dbReference type="GeneID" id="28898061"/>
<accession>A0A165FIG4</accession>
<feature type="compositionally biased region" description="Polar residues" evidence="1">
    <location>
        <begin position="266"/>
        <end position="275"/>
    </location>
</feature>
<name>A0A165FIG4_XYLHT</name>
<protein>
    <submittedName>
        <fullName evidence="2">Uncharacterized protein</fullName>
    </submittedName>
</protein>
<feature type="region of interest" description="Disordered" evidence="1">
    <location>
        <begin position="412"/>
        <end position="443"/>
    </location>
</feature>
<feature type="region of interest" description="Disordered" evidence="1">
    <location>
        <begin position="317"/>
        <end position="366"/>
    </location>
</feature>
<dbReference type="AlphaFoldDB" id="A0A165FIG4"/>
<evidence type="ECO:0000256" key="1">
    <source>
        <dbReference type="SAM" id="MobiDB-lite"/>
    </source>
</evidence>
<feature type="compositionally biased region" description="Acidic residues" evidence="1">
    <location>
        <begin position="63"/>
        <end position="74"/>
    </location>
</feature>